<feature type="transmembrane region" description="Helical" evidence="3">
    <location>
        <begin position="15"/>
        <end position="34"/>
    </location>
</feature>
<gene>
    <name evidence="5" type="ORF">FPE_LOCUS16711</name>
</gene>
<evidence type="ECO:0000256" key="1">
    <source>
        <dbReference type="ARBA" id="ARBA00022741"/>
    </source>
</evidence>
<dbReference type="Pfam" id="PF00069">
    <property type="entry name" value="Pkinase"/>
    <property type="match status" value="1"/>
</dbReference>
<dbReference type="PANTHER" id="PTHR27001:SF930">
    <property type="entry name" value="OS02G0821400 PROTEIN"/>
    <property type="match status" value="1"/>
</dbReference>
<dbReference type="Proteomes" id="UP000834106">
    <property type="component" value="Chromosome 10"/>
</dbReference>
<protein>
    <recommendedName>
        <fullName evidence="4">Protein kinase domain-containing protein</fullName>
    </recommendedName>
</protein>
<name>A0AAD1ZHN5_9LAMI</name>
<keyword evidence="6" id="KW-1185">Reference proteome</keyword>
<dbReference type="EMBL" id="OU503045">
    <property type="protein sequence ID" value="CAI9769579.1"/>
    <property type="molecule type" value="Genomic_DNA"/>
</dbReference>
<dbReference type="PROSITE" id="PS50011">
    <property type="entry name" value="PROTEIN_KINASE_DOM"/>
    <property type="match status" value="1"/>
</dbReference>
<accession>A0AAD1ZHN5</accession>
<dbReference type="AlphaFoldDB" id="A0AAD1ZHN5"/>
<proteinExistence type="predicted"/>
<dbReference type="SUPFAM" id="SSF56112">
    <property type="entry name" value="Protein kinase-like (PK-like)"/>
    <property type="match status" value="1"/>
</dbReference>
<dbReference type="PANTHER" id="PTHR27001">
    <property type="entry name" value="OS01G0253100 PROTEIN"/>
    <property type="match status" value="1"/>
</dbReference>
<keyword evidence="3" id="KW-0472">Membrane</keyword>
<keyword evidence="2" id="KW-0067">ATP-binding</keyword>
<evidence type="ECO:0000313" key="6">
    <source>
        <dbReference type="Proteomes" id="UP000834106"/>
    </source>
</evidence>
<reference evidence="5" key="1">
    <citation type="submission" date="2023-05" db="EMBL/GenBank/DDBJ databases">
        <authorList>
            <person name="Huff M."/>
        </authorList>
    </citation>
    <scope>NUCLEOTIDE SEQUENCE</scope>
</reference>
<dbReference type="InterPro" id="IPR000719">
    <property type="entry name" value="Prot_kinase_dom"/>
</dbReference>
<organism evidence="5 6">
    <name type="scientific">Fraxinus pennsylvanica</name>
    <dbReference type="NCBI Taxonomy" id="56036"/>
    <lineage>
        <taxon>Eukaryota</taxon>
        <taxon>Viridiplantae</taxon>
        <taxon>Streptophyta</taxon>
        <taxon>Embryophyta</taxon>
        <taxon>Tracheophyta</taxon>
        <taxon>Spermatophyta</taxon>
        <taxon>Magnoliopsida</taxon>
        <taxon>eudicotyledons</taxon>
        <taxon>Gunneridae</taxon>
        <taxon>Pentapetalae</taxon>
        <taxon>asterids</taxon>
        <taxon>lamiids</taxon>
        <taxon>Lamiales</taxon>
        <taxon>Oleaceae</taxon>
        <taxon>Oleeae</taxon>
        <taxon>Fraxinus</taxon>
    </lineage>
</organism>
<dbReference type="InterPro" id="IPR011009">
    <property type="entry name" value="Kinase-like_dom_sf"/>
</dbReference>
<feature type="domain" description="Protein kinase" evidence="4">
    <location>
        <begin position="1"/>
        <end position="180"/>
    </location>
</feature>
<dbReference type="GO" id="GO:0004672">
    <property type="term" value="F:protein kinase activity"/>
    <property type="evidence" value="ECO:0007669"/>
    <property type="project" value="InterPro"/>
</dbReference>
<dbReference type="GO" id="GO:0005524">
    <property type="term" value="F:ATP binding"/>
    <property type="evidence" value="ECO:0007669"/>
    <property type="project" value="UniProtKB-KW"/>
</dbReference>
<sequence length="180" mass="20663">MELWLQLNVLTGLEADTVTVTVTLLLFFVLKFFFRRMTGVHGNVLDFAARLDIAIDMAHAVTYLHMYPDDPIIHREIKSSNVLLTKNLRAKLIDFGYKEFSDGDEILTLDPRLERSSANIFVMVKVFELALQCLAPQQHNWPTMKKCADVLWSIRMDYIELSTSEVPSSSRKVARSQNIK</sequence>
<evidence type="ECO:0000313" key="5">
    <source>
        <dbReference type="EMBL" id="CAI9769579.1"/>
    </source>
</evidence>
<evidence type="ECO:0000259" key="4">
    <source>
        <dbReference type="PROSITE" id="PS50011"/>
    </source>
</evidence>
<keyword evidence="1" id="KW-0547">Nucleotide-binding</keyword>
<evidence type="ECO:0000256" key="2">
    <source>
        <dbReference type="ARBA" id="ARBA00022840"/>
    </source>
</evidence>
<dbReference type="Gene3D" id="1.10.510.10">
    <property type="entry name" value="Transferase(Phosphotransferase) domain 1"/>
    <property type="match status" value="1"/>
</dbReference>
<dbReference type="GO" id="GO:0005886">
    <property type="term" value="C:plasma membrane"/>
    <property type="evidence" value="ECO:0007669"/>
    <property type="project" value="TreeGrafter"/>
</dbReference>
<keyword evidence="3" id="KW-0812">Transmembrane</keyword>
<keyword evidence="3" id="KW-1133">Transmembrane helix</keyword>
<evidence type="ECO:0000256" key="3">
    <source>
        <dbReference type="SAM" id="Phobius"/>
    </source>
</evidence>